<organism evidence="6 7">
    <name type="scientific">Christensenella minuta</name>
    <dbReference type="NCBI Taxonomy" id="626937"/>
    <lineage>
        <taxon>Bacteria</taxon>
        <taxon>Bacillati</taxon>
        <taxon>Bacillota</taxon>
        <taxon>Clostridia</taxon>
        <taxon>Christensenellales</taxon>
        <taxon>Christensenellaceae</taxon>
        <taxon>Christensenella</taxon>
    </lineage>
</organism>
<feature type="signal peptide" evidence="4">
    <location>
        <begin position="1"/>
        <end position="21"/>
    </location>
</feature>
<evidence type="ECO:0000256" key="2">
    <source>
        <dbReference type="ARBA" id="ARBA00007639"/>
    </source>
</evidence>
<evidence type="ECO:0000256" key="1">
    <source>
        <dbReference type="ARBA" id="ARBA00004196"/>
    </source>
</evidence>
<keyword evidence="7" id="KW-1185">Reference proteome</keyword>
<dbReference type="KEGG" id="cmiu:B1H56_11100"/>
<comment type="subcellular location">
    <subcellularLocation>
        <location evidence="1">Cell envelope</location>
    </subcellularLocation>
</comment>
<dbReference type="EMBL" id="LSZW01000061">
    <property type="protein sequence ID" value="KXK65445.1"/>
    <property type="molecule type" value="Genomic_DNA"/>
</dbReference>
<dbReference type="InterPro" id="IPR025997">
    <property type="entry name" value="SBP_2_dom"/>
</dbReference>
<protein>
    <submittedName>
        <fullName evidence="6">Sugar-binding domain protein</fullName>
    </submittedName>
</protein>
<dbReference type="OrthoDB" id="9814427at2"/>
<dbReference type="PANTHER" id="PTHR46847">
    <property type="entry name" value="D-ALLOSE-BINDING PERIPLASMIC PROTEIN-RELATED"/>
    <property type="match status" value="1"/>
</dbReference>
<sequence>MKKRHFKVVGLALAVLMALSAALVGCGNVDSPAQTSAAAADGGVAGAGTPAVSAADGTWQWGDPEWEAAVRAKVEGKTFKIGFTPPAASEFYDIIMHGAYTMMNELHDRFGVNFEFEFVAPSEHDAVESQVSTIENWATKEFDAVLVCTAGDFDSMNAVYEKATAAGTAVYLFNMPAELWDVDTIKATSVISYDNARQSGYLVGQYAAEKLGGEGKILFISGNDGHWTTSRREGFMEAVSEYPGLTIVGEQRGEYVRDSGMAAAENLLQANPDVDFIYGENEEMAQGAVQAVQAMGLKMWDGSEGIIVVGADGLKSGFEQIRSGGLTATVDVGSVDQGREAVKAIFMHELLGYSIDKVINVPTILVDSENIDIPEAYVDWALAAEESYN</sequence>
<evidence type="ECO:0000313" key="7">
    <source>
        <dbReference type="Proteomes" id="UP000070366"/>
    </source>
</evidence>
<proteinExistence type="inferred from homology"/>
<dbReference type="PATRIC" id="fig|626937.4.peg.1640"/>
<comment type="caution">
    <text evidence="6">The sequence shown here is derived from an EMBL/GenBank/DDBJ whole genome shotgun (WGS) entry which is preliminary data.</text>
</comment>
<dbReference type="AlphaFoldDB" id="A0A136Q449"/>
<feature type="chain" id="PRO_5039508949" evidence="4">
    <location>
        <begin position="22"/>
        <end position="389"/>
    </location>
</feature>
<dbReference type="Proteomes" id="UP000070366">
    <property type="component" value="Unassembled WGS sequence"/>
</dbReference>
<gene>
    <name evidence="6" type="ORF">HMPREF3293_01659</name>
</gene>
<comment type="similarity">
    <text evidence="2">Belongs to the bacterial solute-binding protein 2 family.</text>
</comment>
<evidence type="ECO:0000256" key="4">
    <source>
        <dbReference type="SAM" id="SignalP"/>
    </source>
</evidence>
<dbReference type="CDD" id="cd01536">
    <property type="entry name" value="PBP1_ABC_sugar_binding-like"/>
    <property type="match status" value="1"/>
</dbReference>
<reference evidence="6 7" key="1">
    <citation type="submission" date="2016-02" db="EMBL/GenBank/DDBJ databases">
        <authorList>
            <person name="Wen L."/>
            <person name="He K."/>
            <person name="Yang H."/>
        </authorList>
    </citation>
    <scope>NUCLEOTIDE SEQUENCE [LARGE SCALE GENOMIC DNA]</scope>
    <source>
        <strain evidence="6 7">DSM 22607</strain>
    </source>
</reference>
<dbReference type="RefSeq" id="WP_066519733.1">
    <property type="nucleotide sequence ID" value="NZ_CABMOF010000002.1"/>
</dbReference>
<name>A0A136Q449_9FIRM</name>
<dbReference type="GO" id="GO:0030246">
    <property type="term" value="F:carbohydrate binding"/>
    <property type="evidence" value="ECO:0007669"/>
    <property type="project" value="UniProtKB-ARBA"/>
</dbReference>
<dbReference type="Gene3D" id="3.40.50.2300">
    <property type="match status" value="2"/>
</dbReference>
<dbReference type="InterPro" id="IPR028082">
    <property type="entry name" value="Peripla_BP_I"/>
</dbReference>
<evidence type="ECO:0000259" key="5">
    <source>
        <dbReference type="Pfam" id="PF13407"/>
    </source>
</evidence>
<dbReference type="PANTHER" id="PTHR46847:SF1">
    <property type="entry name" value="D-ALLOSE-BINDING PERIPLASMIC PROTEIN-RELATED"/>
    <property type="match status" value="1"/>
</dbReference>
<dbReference type="Pfam" id="PF13407">
    <property type="entry name" value="Peripla_BP_4"/>
    <property type="match status" value="1"/>
</dbReference>
<dbReference type="PROSITE" id="PS51257">
    <property type="entry name" value="PROKAR_LIPOPROTEIN"/>
    <property type="match status" value="1"/>
</dbReference>
<feature type="domain" description="Periplasmic binding protein" evidence="5">
    <location>
        <begin position="81"/>
        <end position="346"/>
    </location>
</feature>
<evidence type="ECO:0000313" key="6">
    <source>
        <dbReference type="EMBL" id="KXK65445.1"/>
    </source>
</evidence>
<dbReference type="GO" id="GO:0030313">
    <property type="term" value="C:cell envelope"/>
    <property type="evidence" value="ECO:0007669"/>
    <property type="project" value="UniProtKB-SubCell"/>
</dbReference>
<evidence type="ECO:0000256" key="3">
    <source>
        <dbReference type="ARBA" id="ARBA00022729"/>
    </source>
</evidence>
<dbReference type="SUPFAM" id="SSF53822">
    <property type="entry name" value="Periplasmic binding protein-like I"/>
    <property type="match status" value="1"/>
</dbReference>
<keyword evidence="3 4" id="KW-0732">Signal</keyword>
<accession>A0A136Q449</accession>
<dbReference type="STRING" id="626937.HMPREF3293_01659"/>